<dbReference type="Gene3D" id="3.40.50.2000">
    <property type="entry name" value="Glycogen Phosphorylase B"/>
    <property type="match status" value="2"/>
</dbReference>
<gene>
    <name evidence="1" type="ORF">pgond44_03318</name>
</gene>
<dbReference type="eggNOG" id="COG0438">
    <property type="taxonomic scope" value="Bacteria"/>
</dbReference>
<keyword evidence="2" id="KW-1185">Reference proteome</keyword>
<dbReference type="AlphaFoldDB" id="N1WYP8"/>
<accession>N1WYP8</accession>
<evidence type="ECO:0000313" key="1">
    <source>
        <dbReference type="EMBL" id="EMY82234.1"/>
    </source>
</evidence>
<dbReference type="SUPFAM" id="SSF53756">
    <property type="entry name" value="UDP-Glycosyltransferase/glycogen phosphorylase"/>
    <property type="match status" value="1"/>
</dbReference>
<dbReference type="EMBL" id="APLF01000003">
    <property type="protein sequence ID" value="EMY82234.1"/>
    <property type="molecule type" value="Genomic_DNA"/>
</dbReference>
<dbReference type="GO" id="GO:0016740">
    <property type="term" value="F:transferase activity"/>
    <property type="evidence" value="ECO:0007669"/>
    <property type="project" value="UniProtKB-KW"/>
</dbReference>
<proteinExistence type="predicted"/>
<protein>
    <submittedName>
        <fullName evidence="1">Glycosyltransferase GTB type superfamily protein</fullName>
    </submittedName>
</protein>
<dbReference type="Proteomes" id="UP000012317">
    <property type="component" value="Unassembled WGS sequence"/>
</dbReference>
<evidence type="ECO:0000313" key="2">
    <source>
        <dbReference type="Proteomes" id="UP000012317"/>
    </source>
</evidence>
<sequence>MKKVLIVTYYWPPAGGPGVQRWLKFSKYLPEFGIQPIIYKPKNPSYPILDSSLEVSPEVEVLEKSIFEPYAMANLLSKDETKTISSGIIKSKTRQSWSEQLMLYIRGNFFIPDARKFWVKPSVAYLKEYLSKHQIDTIITTGPPHSLHLIGKALKQANPHLQWIADFRDPWTTIGYHSALKLTSSSQAKHKALEKEVLDSADQLVVTSFQTQHEFETKTKTPVEVITNGFEDISVEVDLSENFSVSHVGSLLNDRNPKVLWEVFAELIEEDPVFKEFFELKLIGKVSDSVLESAFQSGLKKFVSIIGYLDHKDAIESQRSSQMLLLIEINKPENKSIIPGKIFEYLASRRPILAIGPEGWDVNQIISETHSGKCFNYDEKASLKSYVKEAFKAFLNGKLKSNTKNIDQYHRKNLTQKLVKLIK</sequence>
<reference evidence="1 2" key="1">
    <citation type="journal article" date="2014" name="Genome Biol. Evol.">
        <title>Extensive gene acquisition in the extremely psychrophilic bacterial species Psychroflexus torquis and the link to sea-ice ecosystem specialism.</title>
        <authorList>
            <person name="Feng S."/>
            <person name="Powell S.M."/>
            <person name="Wilson R."/>
            <person name="Bowman J.P."/>
        </authorList>
    </citation>
    <scope>NUCLEOTIDE SEQUENCE [LARGE SCALE GENOMIC DNA]</scope>
    <source>
        <strain evidence="1 2">ACAM 44</strain>
    </source>
</reference>
<keyword evidence="1" id="KW-0808">Transferase</keyword>
<organism evidence="1 2">
    <name type="scientific">Psychroflexus gondwanensis ACAM 44</name>
    <dbReference type="NCBI Taxonomy" id="1189619"/>
    <lineage>
        <taxon>Bacteria</taxon>
        <taxon>Pseudomonadati</taxon>
        <taxon>Bacteroidota</taxon>
        <taxon>Flavobacteriia</taxon>
        <taxon>Flavobacteriales</taxon>
        <taxon>Flavobacteriaceae</taxon>
        <taxon>Psychroflexus</taxon>
    </lineage>
</organism>
<dbReference type="RefSeq" id="WP_003436622.1">
    <property type="nucleotide sequence ID" value="NZ_APLF01000003.1"/>
</dbReference>
<dbReference type="PATRIC" id="fig|1189619.4.peg.701"/>
<comment type="caution">
    <text evidence="1">The sequence shown here is derived from an EMBL/GenBank/DDBJ whole genome shotgun (WGS) entry which is preliminary data.</text>
</comment>
<dbReference type="STRING" id="1189619.pgond44_03318"/>
<name>N1WYP8_9FLAO</name>